<evidence type="ECO:0000313" key="3">
    <source>
        <dbReference type="Proteomes" id="UP000198287"/>
    </source>
</evidence>
<organism evidence="2 3">
    <name type="scientific">Folsomia candida</name>
    <name type="common">Springtail</name>
    <dbReference type="NCBI Taxonomy" id="158441"/>
    <lineage>
        <taxon>Eukaryota</taxon>
        <taxon>Metazoa</taxon>
        <taxon>Ecdysozoa</taxon>
        <taxon>Arthropoda</taxon>
        <taxon>Hexapoda</taxon>
        <taxon>Collembola</taxon>
        <taxon>Entomobryomorpha</taxon>
        <taxon>Isotomoidea</taxon>
        <taxon>Isotomidae</taxon>
        <taxon>Proisotominae</taxon>
        <taxon>Folsomia</taxon>
    </lineage>
</organism>
<proteinExistence type="predicted"/>
<keyword evidence="1" id="KW-0472">Membrane</keyword>
<sequence>MKPRPKFDSRVRTPNSAVWEGAPLVRLEEIPKLQQHFSIIYDRVYEIEIERVANKFNIIGQNTPWSILPDWFHPLCRNIRLSEITKAGVSVDDVLLNLLLWRNSTTKFGEIGCYSFVKHAPHLAQNDTLLQDQCLTYGPDPSILNVRSSTNLELVTSLQPYGFLSCSHKRSRPSSLENLVYVFTWDLWTLLISTWFFLGLFVMLTWKKDVIQLYVLTTGYNILLEQGSSIVRNSKREIYLYFVFAPWILMSLIMTNLIRGDNVQSTIAPLRVVLYENFSQLISSNFTFVDSVPIVILENGVEYHGGWTDANTFSLNNIETSSAVISHKICKQLINLSVHHRRISEQTDIWNKISNYSGFSCASERIAYLGFVSDLEKVKKIIGKISPRTRVQRWKRIRWFDPDWMGNSKCCRPSNSSQNAGIASIWDCQEMAVVQRDGG</sequence>
<evidence type="ECO:0000256" key="1">
    <source>
        <dbReference type="SAM" id="Phobius"/>
    </source>
</evidence>
<reference evidence="2 3" key="1">
    <citation type="submission" date="2015-12" db="EMBL/GenBank/DDBJ databases">
        <title>The genome of Folsomia candida.</title>
        <authorList>
            <person name="Faddeeva A."/>
            <person name="Derks M.F."/>
            <person name="Anvar Y."/>
            <person name="Smit S."/>
            <person name="Van Straalen N."/>
            <person name="Roelofs D."/>
        </authorList>
    </citation>
    <scope>NUCLEOTIDE SEQUENCE [LARGE SCALE GENOMIC DNA]</scope>
    <source>
        <strain evidence="2 3">VU population</strain>
        <tissue evidence="2">Whole body</tissue>
    </source>
</reference>
<feature type="transmembrane region" description="Helical" evidence="1">
    <location>
        <begin position="238"/>
        <end position="258"/>
    </location>
</feature>
<keyword evidence="3" id="KW-1185">Reference proteome</keyword>
<keyword evidence="1" id="KW-1133">Transmembrane helix</keyword>
<evidence type="ECO:0000313" key="2">
    <source>
        <dbReference type="EMBL" id="OXA38757.1"/>
    </source>
</evidence>
<keyword evidence="1" id="KW-0812">Transmembrane</keyword>
<accession>A0A226D210</accession>
<feature type="transmembrane region" description="Helical" evidence="1">
    <location>
        <begin position="179"/>
        <end position="204"/>
    </location>
</feature>
<dbReference type="Proteomes" id="UP000198287">
    <property type="component" value="Unassembled WGS sequence"/>
</dbReference>
<comment type="caution">
    <text evidence="2">The sequence shown here is derived from an EMBL/GenBank/DDBJ whole genome shotgun (WGS) entry which is preliminary data.</text>
</comment>
<dbReference type="AlphaFoldDB" id="A0A226D210"/>
<protein>
    <submittedName>
        <fullName evidence="2">Uncharacterized protein</fullName>
    </submittedName>
</protein>
<dbReference type="EMBL" id="LNIX01000043">
    <property type="protein sequence ID" value="OXA38757.1"/>
    <property type="molecule type" value="Genomic_DNA"/>
</dbReference>
<name>A0A226D210_FOLCA</name>
<gene>
    <name evidence="2" type="ORF">Fcan01_26379</name>
</gene>